<feature type="domain" description="Polysaccharide chain length determinant N-terminal" evidence="7">
    <location>
        <begin position="21"/>
        <end position="109"/>
    </location>
</feature>
<dbReference type="GO" id="GO:0004713">
    <property type="term" value="F:protein tyrosine kinase activity"/>
    <property type="evidence" value="ECO:0007669"/>
    <property type="project" value="TreeGrafter"/>
</dbReference>
<proteinExistence type="predicted"/>
<evidence type="ECO:0000256" key="1">
    <source>
        <dbReference type="ARBA" id="ARBA00004651"/>
    </source>
</evidence>
<organism evidence="8">
    <name type="scientific">mine drainage metagenome</name>
    <dbReference type="NCBI Taxonomy" id="410659"/>
    <lineage>
        <taxon>unclassified sequences</taxon>
        <taxon>metagenomes</taxon>
        <taxon>ecological metagenomes</taxon>
    </lineage>
</organism>
<reference evidence="8" key="1">
    <citation type="submission" date="2013-08" db="EMBL/GenBank/DDBJ databases">
        <authorList>
            <person name="Mendez C."/>
            <person name="Richter M."/>
            <person name="Ferrer M."/>
            <person name="Sanchez J."/>
        </authorList>
    </citation>
    <scope>NUCLEOTIDE SEQUENCE</scope>
</reference>
<evidence type="ECO:0000256" key="4">
    <source>
        <dbReference type="ARBA" id="ARBA00022989"/>
    </source>
</evidence>
<keyword evidence="3 6" id="KW-0812">Transmembrane</keyword>
<keyword evidence="8" id="KW-0418">Kinase</keyword>
<keyword evidence="8" id="KW-0808">Transferase</keyword>
<evidence type="ECO:0000256" key="6">
    <source>
        <dbReference type="SAM" id="Phobius"/>
    </source>
</evidence>
<reference evidence="8" key="2">
    <citation type="journal article" date="2014" name="ISME J.">
        <title>Microbial stratification in low pH oxic and suboxic macroscopic growths along an acid mine drainage.</title>
        <authorList>
            <person name="Mendez-Garcia C."/>
            <person name="Mesa V."/>
            <person name="Sprenger R.R."/>
            <person name="Richter M."/>
            <person name="Diez M.S."/>
            <person name="Solano J."/>
            <person name="Bargiela R."/>
            <person name="Golyshina O.V."/>
            <person name="Manteca A."/>
            <person name="Ramos J.L."/>
            <person name="Gallego J.R."/>
            <person name="Llorente I."/>
            <person name="Martins Dos Santos V.A."/>
            <person name="Jensen O.N."/>
            <person name="Pelaez A.I."/>
            <person name="Sanchez J."/>
            <person name="Ferrer M."/>
        </authorList>
    </citation>
    <scope>NUCLEOTIDE SEQUENCE</scope>
</reference>
<keyword evidence="4 6" id="KW-1133">Transmembrane helix</keyword>
<evidence type="ECO:0000259" key="7">
    <source>
        <dbReference type="Pfam" id="PF02706"/>
    </source>
</evidence>
<sequence>MNEPSHIPERVSREADAPKAFDLHELLALLYRERWLGLAVFSGVFALFILYALTATPIYRADALLQVEKQPSALGQANALLGGLFATGASTQAEVEILRSRAVLFPVVRRLGLAIAIRSPAGHHYDGLEA</sequence>
<feature type="transmembrane region" description="Helical" evidence="6">
    <location>
        <begin position="35"/>
        <end position="53"/>
    </location>
</feature>
<evidence type="ECO:0000256" key="3">
    <source>
        <dbReference type="ARBA" id="ARBA00022692"/>
    </source>
</evidence>
<dbReference type="PANTHER" id="PTHR32309">
    <property type="entry name" value="TYROSINE-PROTEIN KINASE"/>
    <property type="match status" value="1"/>
</dbReference>
<protein>
    <submittedName>
        <fullName evidence="8">Tyrosine-protein kinase Wzc</fullName>
    </submittedName>
</protein>
<comment type="caution">
    <text evidence="8">The sequence shown here is derived from an EMBL/GenBank/DDBJ whole genome shotgun (WGS) entry which is preliminary data.</text>
</comment>
<dbReference type="InterPro" id="IPR050445">
    <property type="entry name" value="Bact_polysacc_biosynth/exp"/>
</dbReference>
<dbReference type="PANTHER" id="PTHR32309:SF13">
    <property type="entry name" value="FERRIC ENTEROBACTIN TRANSPORT PROTEIN FEPE"/>
    <property type="match status" value="1"/>
</dbReference>
<feature type="non-terminal residue" evidence="8">
    <location>
        <position position="130"/>
    </location>
</feature>
<dbReference type="InterPro" id="IPR003856">
    <property type="entry name" value="LPS_length_determ_N"/>
</dbReference>
<dbReference type="EMBL" id="AUZY01003039">
    <property type="protein sequence ID" value="EQD70737.1"/>
    <property type="molecule type" value="Genomic_DNA"/>
</dbReference>
<evidence type="ECO:0000313" key="8">
    <source>
        <dbReference type="EMBL" id="EQD70737.1"/>
    </source>
</evidence>
<dbReference type="Pfam" id="PF02706">
    <property type="entry name" value="Wzz"/>
    <property type="match status" value="1"/>
</dbReference>
<evidence type="ECO:0000256" key="5">
    <source>
        <dbReference type="ARBA" id="ARBA00023136"/>
    </source>
</evidence>
<evidence type="ECO:0000256" key="2">
    <source>
        <dbReference type="ARBA" id="ARBA00022475"/>
    </source>
</evidence>
<dbReference type="GO" id="GO:0005886">
    <property type="term" value="C:plasma membrane"/>
    <property type="evidence" value="ECO:0007669"/>
    <property type="project" value="UniProtKB-SubCell"/>
</dbReference>
<name>T1BLU1_9ZZZZ</name>
<keyword evidence="2" id="KW-1003">Cell membrane</keyword>
<keyword evidence="5 6" id="KW-0472">Membrane</keyword>
<dbReference type="AlphaFoldDB" id="T1BLU1"/>
<gene>
    <name evidence="8" type="ORF">B1B_04840</name>
</gene>
<accession>T1BLU1</accession>
<comment type="subcellular location">
    <subcellularLocation>
        <location evidence="1">Cell membrane</location>
        <topology evidence="1">Multi-pass membrane protein</topology>
    </subcellularLocation>
</comment>